<dbReference type="PANTHER" id="PTHR33133">
    <property type="entry name" value="OS08G0107100 PROTEIN-RELATED"/>
    <property type="match status" value="1"/>
</dbReference>
<dbReference type="PANTHER" id="PTHR33133:SF1">
    <property type="entry name" value="EXPRESSED PROTEIN-RELATED"/>
    <property type="match status" value="1"/>
</dbReference>
<evidence type="ECO:0000256" key="1">
    <source>
        <dbReference type="SAM" id="Phobius"/>
    </source>
</evidence>
<feature type="transmembrane region" description="Helical" evidence="1">
    <location>
        <begin position="161"/>
        <end position="193"/>
    </location>
</feature>
<feature type="transmembrane region" description="Helical" evidence="1">
    <location>
        <begin position="256"/>
        <end position="284"/>
    </location>
</feature>
<dbReference type="Proteomes" id="UP000555552">
    <property type="component" value="Unassembled WGS sequence"/>
</dbReference>
<evidence type="ECO:0000313" key="2">
    <source>
        <dbReference type="EMBL" id="NNH24619.1"/>
    </source>
</evidence>
<feature type="transmembrane region" description="Helical" evidence="1">
    <location>
        <begin position="213"/>
        <end position="236"/>
    </location>
</feature>
<feature type="transmembrane region" description="Helical" evidence="1">
    <location>
        <begin position="125"/>
        <end position="155"/>
    </location>
</feature>
<protein>
    <recommendedName>
        <fullName evidence="4">Glycerophosphoryl diester phosphodiesterase membrane domain-containing protein</fullName>
    </recommendedName>
</protein>
<evidence type="ECO:0000313" key="3">
    <source>
        <dbReference type="Proteomes" id="UP000555552"/>
    </source>
</evidence>
<comment type="caution">
    <text evidence="2">The sequence shown here is derived from an EMBL/GenBank/DDBJ whole genome shotgun (WGS) entry which is preliminary data.</text>
</comment>
<dbReference type="EMBL" id="JABEMA010000428">
    <property type="protein sequence ID" value="NNH24619.1"/>
    <property type="molecule type" value="Genomic_DNA"/>
</dbReference>
<proteinExistence type="predicted"/>
<keyword evidence="3" id="KW-1185">Reference proteome</keyword>
<reference evidence="2 3" key="1">
    <citation type="submission" date="2020-05" db="EMBL/GenBank/DDBJ databases">
        <title>MicrobeNet Type strains.</title>
        <authorList>
            <person name="Nicholson A.C."/>
        </authorList>
    </citation>
    <scope>NUCLEOTIDE SEQUENCE [LARGE SCALE GENOMIC DNA]</scope>
    <source>
        <strain evidence="2 3">JCM 14547</strain>
    </source>
</reference>
<sequence length="308" mass="30862">MPLRPLGALELLEGGFRAISANPRVMLGVSAVVFGAVAVISLLLTPLFGGALASFVNDSLPAEATAGPGGEFGALDFAGVDPVTGVVSLVATTVLTGLLVLSVSGSVIGRKVPAGELWRRVRGRVLALVGLALLTSVVPALLVLLGAGLGALLLLTGSTSAGVIGIVLGTLLGVAAAVWLTVSWSLAAVALLLEGRGVVSALGRSTRLVRGTFWRVLGVLLLTFVLSSIATSVLVVPAGLVAGVIQVAASGGAADAAALFITLLLSTVASVLVQPFVSAVRALLYTDLRIRQEGLDVELARAAAEPTS</sequence>
<name>A0A849BMT9_9ACTN</name>
<gene>
    <name evidence="2" type="ORF">HLB09_16305</name>
</gene>
<keyword evidence="1" id="KW-1133">Transmembrane helix</keyword>
<feature type="transmembrane region" description="Helical" evidence="1">
    <location>
        <begin position="25"/>
        <end position="48"/>
    </location>
</feature>
<accession>A0A849BMT9</accession>
<dbReference type="RefSeq" id="WP_171204347.1">
    <property type="nucleotide sequence ID" value="NZ_JABEMA010000428.1"/>
</dbReference>
<dbReference type="AlphaFoldDB" id="A0A849BMT9"/>
<keyword evidence="1" id="KW-0812">Transmembrane</keyword>
<keyword evidence="1" id="KW-0472">Membrane</keyword>
<feature type="transmembrane region" description="Helical" evidence="1">
    <location>
        <begin position="83"/>
        <end position="104"/>
    </location>
</feature>
<evidence type="ECO:0008006" key="4">
    <source>
        <dbReference type="Google" id="ProtNLM"/>
    </source>
</evidence>
<organism evidence="2 3">
    <name type="scientific">Pseudokineococcus marinus</name>
    <dbReference type="NCBI Taxonomy" id="351215"/>
    <lineage>
        <taxon>Bacteria</taxon>
        <taxon>Bacillati</taxon>
        <taxon>Actinomycetota</taxon>
        <taxon>Actinomycetes</taxon>
        <taxon>Kineosporiales</taxon>
        <taxon>Kineosporiaceae</taxon>
        <taxon>Pseudokineococcus</taxon>
    </lineage>
</organism>